<gene>
    <name evidence="3" type="ORF">TIS948_LOCUS421</name>
</gene>
<proteinExistence type="predicted"/>
<feature type="compositionally biased region" description="Low complexity" evidence="1">
    <location>
        <begin position="85"/>
        <end position="106"/>
    </location>
</feature>
<evidence type="ECO:0000256" key="1">
    <source>
        <dbReference type="SAM" id="MobiDB-lite"/>
    </source>
</evidence>
<feature type="domain" description="C2H2-type" evidence="2">
    <location>
        <begin position="56"/>
        <end position="79"/>
    </location>
</feature>
<dbReference type="Proteomes" id="UP000663825">
    <property type="component" value="Unassembled WGS sequence"/>
</dbReference>
<sequence length="1138" mass="131126">MSLNRVNLVDYNSPSTSSSTQRVLHCTICNIYPRSLQAYVEHLDIRHRDEEVEVACPVDGCDEAFPSVARFKIHIRKIHSTPTNTKSSTATSGLLSSSNTTTIRTNNDIDEASSDDDDDDTHRRNSYLKRPKLDGKRRFGTVSRMTKLEPNDSMEYGLKSEDEFADIQFEDPEWMPVSERRGTLYTPNMSLMGEDEESGSAMTPVSRSGGRVRCYAPIPHPPQLPELSERVQACLENGQAAQVLQEFINETAEFFMKTYPQLKTGREYRKIGLALIKKYPCLAEKGNHLKPEALLCRKLSIKMRNMRQKIRAKSGRIEKNDNRIHQNNDAYYDAITAKLRQIQGQVQYSTLYKQYLSKTHTRRREWLSNNADLNLYGILQELPFMAGKEFLTGEYGLLRGRHISSFSKTIGLVLDILTKHFTIRKRENMDLTYRLCLMQLCRALNCNFIIQNKQTDSTKGSDKETDDSSHLRLTVMDFVNGTSSYFLFYGRKPLCELATGQGMLKQALLLFLVTFEVYMVEIPEEYYEAVSLLRVVVFGNVYENEVPESTEAQRLIAIIEDASNFENLSCVIYFRRHINHRVFIQRVRIEKKSLKSYSVSLCDRLKQRYGIDPPNPKLMLHDPSEKKHIRDIDFIRYIVNFIIEQAKHNIVISELPDVIRTLHSEAQAIIENKKKITLDEAILHVQTVGAMKYPYLKNSKPICAEDFVKEVIREVFNRLGTTITLDMIEDICRFTTCSTKQLLDAMPQLDVHEAARLIMEDISRNQFKIKENQIQLNIHNTPITLNRTIKEKTALLSSSSMTQMYKSIPDITKRTSSPTSNVLIKSEGQSSELVQNSNQTHRKPKLPEHNDLTLTSTTKKLSNSLSVSHRSSKKSMKNERNQSSNQTDSIQKRLLKLKHSKNQLTEILMQNPLLTVQQRKLIKCTKPVNISSSSLVSSDTHSKESCPLALIKQKVNFLLKSYPLDKNLDRKTRKKIMKNFLQEYTRNQNQETSDSTIAEGMCYYFFNQMNFFLFRNLTDQRSITSDNRSLKIKLPEPNTKTYSIRSEQRRIRRPSITSTCNMSNINNNVNAFIKPTKSLKKISRRFLKRIFSHTESYTNIVPFSNGLNDLKENVPCTIKPIRHYGKHCNQHSGINNNE</sequence>
<organism evidence="3 4">
    <name type="scientific">Rotaria socialis</name>
    <dbReference type="NCBI Taxonomy" id="392032"/>
    <lineage>
        <taxon>Eukaryota</taxon>
        <taxon>Metazoa</taxon>
        <taxon>Spiralia</taxon>
        <taxon>Gnathifera</taxon>
        <taxon>Rotifera</taxon>
        <taxon>Eurotatoria</taxon>
        <taxon>Bdelloidea</taxon>
        <taxon>Philodinida</taxon>
        <taxon>Philodinidae</taxon>
        <taxon>Rotaria</taxon>
    </lineage>
</organism>
<dbReference type="PROSITE" id="PS00028">
    <property type="entry name" value="ZINC_FINGER_C2H2_1"/>
    <property type="match status" value="1"/>
</dbReference>
<reference evidence="3" key="1">
    <citation type="submission" date="2021-02" db="EMBL/GenBank/DDBJ databases">
        <authorList>
            <person name="Nowell W R."/>
        </authorList>
    </citation>
    <scope>NUCLEOTIDE SEQUENCE</scope>
</reference>
<feature type="region of interest" description="Disordered" evidence="1">
    <location>
        <begin position="826"/>
        <end position="889"/>
    </location>
</feature>
<name>A0A817KB87_9BILA</name>
<feature type="compositionally biased region" description="Low complexity" evidence="1">
    <location>
        <begin position="852"/>
        <end position="869"/>
    </location>
</feature>
<feature type="region of interest" description="Disordered" evidence="1">
    <location>
        <begin position="82"/>
        <end position="135"/>
    </location>
</feature>
<protein>
    <recommendedName>
        <fullName evidence="2">C2H2-type domain-containing protein</fullName>
    </recommendedName>
</protein>
<comment type="caution">
    <text evidence="3">The sequence shown here is derived from an EMBL/GenBank/DDBJ whole genome shotgun (WGS) entry which is preliminary data.</text>
</comment>
<feature type="compositionally biased region" description="Acidic residues" evidence="1">
    <location>
        <begin position="108"/>
        <end position="119"/>
    </location>
</feature>
<dbReference type="EMBL" id="CAJNXB010000010">
    <property type="protein sequence ID" value="CAF2980476.1"/>
    <property type="molecule type" value="Genomic_DNA"/>
</dbReference>
<accession>A0A817KB87</accession>
<evidence type="ECO:0000313" key="3">
    <source>
        <dbReference type="EMBL" id="CAF2980476.1"/>
    </source>
</evidence>
<dbReference type="OrthoDB" id="9989025at2759"/>
<dbReference type="AlphaFoldDB" id="A0A817KB87"/>
<feature type="compositionally biased region" description="Polar residues" evidence="1">
    <location>
        <begin position="826"/>
        <end position="839"/>
    </location>
</feature>
<dbReference type="InterPro" id="IPR013087">
    <property type="entry name" value="Znf_C2H2_type"/>
</dbReference>
<dbReference type="SMART" id="SM00355">
    <property type="entry name" value="ZnF_C2H2"/>
    <property type="match status" value="2"/>
</dbReference>
<evidence type="ECO:0000259" key="2">
    <source>
        <dbReference type="PROSITE" id="PS00028"/>
    </source>
</evidence>
<evidence type="ECO:0000313" key="4">
    <source>
        <dbReference type="Proteomes" id="UP000663825"/>
    </source>
</evidence>